<reference evidence="1 2" key="1">
    <citation type="journal article" date="2016" name="Environ. Microbiol.">
        <title>New Methyloceanibacter diversity from North Sea sediments includes methanotroph containing solely the soluble methane monooxygenase.</title>
        <authorList>
            <person name="Vekeman B."/>
            <person name="Kerckhof F.M."/>
            <person name="Cremers G."/>
            <person name="de Vos P."/>
            <person name="Vandamme P."/>
            <person name="Boon N."/>
            <person name="Op den Camp H.J."/>
            <person name="Heylen K."/>
        </authorList>
    </citation>
    <scope>NUCLEOTIDE SEQUENCE [LARGE SCALE GENOMIC DNA]</scope>
    <source>
        <strain evidence="1 2">R-67174</strain>
    </source>
</reference>
<gene>
    <name evidence="1" type="ORF">AUC68_05170</name>
</gene>
<comment type="caution">
    <text evidence="1">The sequence shown here is derived from an EMBL/GenBank/DDBJ whole genome shotgun (WGS) entry which is preliminary data.</text>
</comment>
<evidence type="ECO:0000313" key="2">
    <source>
        <dbReference type="Proteomes" id="UP000094501"/>
    </source>
</evidence>
<keyword evidence="2" id="KW-1185">Reference proteome</keyword>
<dbReference type="EMBL" id="LPWG01000011">
    <property type="protein sequence ID" value="ODR99363.1"/>
    <property type="molecule type" value="Genomic_DNA"/>
</dbReference>
<evidence type="ECO:0000313" key="1">
    <source>
        <dbReference type="EMBL" id="ODR99363.1"/>
    </source>
</evidence>
<protein>
    <submittedName>
        <fullName evidence="1">Uncharacterized protein</fullName>
    </submittedName>
</protein>
<sequence>MELTMSVPIDHTRLHRTAKYFMDNGQAETVDEAMDLLHGFGLTVHVGPELAESTPHQIALLTLINLARRTFLGGVEVVGMRNMPLLLPLTADADLAAAVESWGPSCRTGPDNDAGRSHRNMCDRRDDAAVLATDVARMARWRRSRSRRKTPCRRYRQSAYGGGCGGCMRG</sequence>
<organism evidence="1 2">
    <name type="scientific">Methyloceanibacter methanicus</name>
    <dbReference type="NCBI Taxonomy" id="1774968"/>
    <lineage>
        <taxon>Bacteria</taxon>
        <taxon>Pseudomonadati</taxon>
        <taxon>Pseudomonadota</taxon>
        <taxon>Alphaproteobacteria</taxon>
        <taxon>Hyphomicrobiales</taxon>
        <taxon>Hyphomicrobiaceae</taxon>
        <taxon>Methyloceanibacter</taxon>
    </lineage>
</organism>
<dbReference type="Proteomes" id="UP000094501">
    <property type="component" value="Unassembled WGS sequence"/>
</dbReference>
<dbReference type="AlphaFoldDB" id="A0A1E3W0T3"/>
<dbReference type="STRING" id="1774968.AUC68_05170"/>
<proteinExistence type="predicted"/>
<accession>A0A1E3W0T3</accession>
<name>A0A1E3W0T3_9HYPH</name>